<feature type="non-terminal residue" evidence="2">
    <location>
        <position position="38"/>
    </location>
</feature>
<dbReference type="AlphaFoldDB" id="A0A6J4NM00"/>
<feature type="compositionally biased region" description="Gly residues" evidence="1">
    <location>
        <begin position="23"/>
        <end position="38"/>
    </location>
</feature>
<name>A0A6J4NM00_9PSEU</name>
<feature type="region of interest" description="Disordered" evidence="1">
    <location>
        <begin position="1"/>
        <end position="38"/>
    </location>
</feature>
<feature type="non-terminal residue" evidence="2">
    <location>
        <position position="1"/>
    </location>
</feature>
<gene>
    <name evidence="2" type="ORF">AVDCRST_MAG66-808</name>
</gene>
<organism evidence="2">
    <name type="scientific">uncultured Pseudonocardia sp</name>
    <dbReference type="NCBI Taxonomy" id="211455"/>
    <lineage>
        <taxon>Bacteria</taxon>
        <taxon>Bacillati</taxon>
        <taxon>Actinomycetota</taxon>
        <taxon>Actinomycetes</taxon>
        <taxon>Pseudonocardiales</taxon>
        <taxon>Pseudonocardiaceae</taxon>
        <taxon>Pseudonocardia</taxon>
        <taxon>environmental samples</taxon>
    </lineage>
</organism>
<sequence>GRWGSDRRSRGGHRAGGPADRPGGLGGAGGAAGGRGAR</sequence>
<reference evidence="2" key="1">
    <citation type="submission" date="2020-02" db="EMBL/GenBank/DDBJ databases">
        <authorList>
            <person name="Meier V. D."/>
        </authorList>
    </citation>
    <scope>NUCLEOTIDE SEQUENCE</scope>
    <source>
        <strain evidence="2">AVDCRST_MAG66</strain>
    </source>
</reference>
<accession>A0A6J4NM00</accession>
<protein>
    <submittedName>
        <fullName evidence="2">Uncharacterized protein</fullName>
    </submittedName>
</protein>
<dbReference type="EMBL" id="CADCUS010000123">
    <property type="protein sequence ID" value="CAA9389690.1"/>
    <property type="molecule type" value="Genomic_DNA"/>
</dbReference>
<proteinExistence type="predicted"/>
<evidence type="ECO:0000313" key="2">
    <source>
        <dbReference type="EMBL" id="CAA9389690.1"/>
    </source>
</evidence>
<evidence type="ECO:0000256" key="1">
    <source>
        <dbReference type="SAM" id="MobiDB-lite"/>
    </source>
</evidence>